<evidence type="ECO:0000256" key="1">
    <source>
        <dbReference type="ARBA" id="ARBA00005298"/>
    </source>
</evidence>
<feature type="domain" description="Arrestin C-terminal-like" evidence="3">
    <location>
        <begin position="217"/>
        <end position="256"/>
    </location>
</feature>
<dbReference type="PANTHER" id="PTHR11792">
    <property type="entry name" value="ARRESTIN"/>
    <property type="match status" value="1"/>
</dbReference>
<name>A0A4E0RVJ6_FASHE</name>
<accession>A0A4E0RVJ6</accession>
<dbReference type="PANTHER" id="PTHR11792:SF17">
    <property type="entry name" value="KURTZ ARRESTIN"/>
    <property type="match status" value="1"/>
</dbReference>
<evidence type="ECO:0000313" key="4">
    <source>
        <dbReference type="EMBL" id="THD25327.1"/>
    </source>
</evidence>
<dbReference type="Pfam" id="PF00339">
    <property type="entry name" value="Arrestin_N"/>
    <property type="match status" value="2"/>
</dbReference>
<gene>
    <name evidence="4" type="ORF">D915_003894</name>
</gene>
<comment type="caution">
    <text evidence="4">The sequence shown here is derived from an EMBL/GenBank/DDBJ whole genome shotgun (WGS) entry which is preliminary data.</text>
</comment>
<dbReference type="GO" id="GO:0005737">
    <property type="term" value="C:cytoplasm"/>
    <property type="evidence" value="ECO:0007669"/>
    <property type="project" value="TreeGrafter"/>
</dbReference>
<protein>
    <submittedName>
        <fullName evidence="4">Beta-arrestin-1</fullName>
    </submittedName>
</protein>
<feature type="domain" description="Arrestin-like N-terminal" evidence="2">
    <location>
        <begin position="118"/>
        <end position="195"/>
    </location>
</feature>
<keyword evidence="5" id="KW-1185">Reference proteome</keyword>
<reference evidence="4" key="1">
    <citation type="submission" date="2019-03" db="EMBL/GenBank/DDBJ databases">
        <title>Improved annotation for the trematode Fasciola hepatica.</title>
        <authorList>
            <person name="Choi Y.-J."/>
            <person name="Martin J."/>
            <person name="Mitreva M."/>
        </authorList>
    </citation>
    <scope>NUCLEOTIDE SEQUENCE [LARGE SCALE GENOMIC DNA]</scope>
</reference>
<dbReference type="InterPro" id="IPR011021">
    <property type="entry name" value="Arrestin-like_N"/>
</dbReference>
<feature type="domain" description="Arrestin-like N-terminal" evidence="2">
    <location>
        <begin position="22"/>
        <end position="103"/>
    </location>
</feature>
<comment type="similarity">
    <text evidence="1">Belongs to the arrestin family.</text>
</comment>
<dbReference type="Proteomes" id="UP000230066">
    <property type="component" value="Unassembled WGS sequence"/>
</dbReference>
<dbReference type="EMBL" id="JXXN02001187">
    <property type="protein sequence ID" value="THD25327.1"/>
    <property type="molecule type" value="Genomic_DNA"/>
</dbReference>
<dbReference type="GO" id="GO:0001664">
    <property type="term" value="F:G protein-coupled receptor binding"/>
    <property type="evidence" value="ECO:0007669"/>
    <property type="project" value="TreeGrafter"/>
</dbReference>
<dbReference type="InterPro" id="IPR014752">
    <property type="entry name" value="Arrestin-like_C"/>
</dbReference>
<dbReference type="Gene3D" id="2.60.40.640">
    <property type="match status" value="1"/>
</dbReference>
<evidence type="ECO:0000259" key="3">
    <source>
        <dbReference type="Pfam" id="PF02752"/>
    </source>
</evidence>
<evidence type="ECO:0000313" key="5">
    <source>
        <dbReference type="Proteomes" id="UP000230066"/>
    </source>
</evidence>
<dbReference type="Gene3D" id="2.60.40.840">
    <property type="match status" value="1"/>
</dbReference>
<dbReference type="InterPro" id="IPR011022">
    <property type="entry name" value="Arrestin_C-like"/>
</dbReference>
<dbReference type="GO" id="GO:0007165">
    <property type="term" value="P:signal transduction"/>
    <property type="evidence" value="ECO:0007669"/>
    <property type="project" value="InterPro"/>
</dbReference>
<dbReference type="GO" id="GO:0002031">
    <property type="term" value="P:G protein-coupled receptor internalization"/>
    <property type="evidence" value="ECO:0007669"/>
    <property type="project" value="TreeGrafter"/>
</dbReference>
<dbReference type="Pfam" id="PF02752">
    <property type="entry name" value="Arrestin_C"/>
    <property type="match status" value="1"/>
</dbReference>
<dbReference type="InterPro" id="IPR014753">
    <property type="entry name" value="Arrestin_N"/>
</dbReference>
<dbReference type="AlphaFoldDB" id="A0A4E0RVJ6"/>
<dbReference type="InterPro" id="IPR014756">
    <property type="entry name" value="Ig_E-set"/>
</dbReference>
<dbReference type="InterPro" id="IPR000698">
    <property type="entry name" value="Arrestin"/>
</dbReference>
<sequence length="284" mass="31938">MEENPKSGTRIFKKSTPNGKLTIYLGKRDFIDHLSHVDPVEGVVLLDPEYVKDRKVFIHLLGAFRYGRDEVDLLGLSYHKDIYLSTKQVYPPTPLSVVGHHESSDGIGNALKPNEPSSLTRLQERLIRKLGGNAHPFYFQLPPYSAPSVSLNLSPSDSGKPCRVDYELKVYVADEQDEKPQKRNSVRMVIRKLTYAPEEAGPQPSVEVLRDFLMSVGSLRAEVSLDKQKYYHGEMVSVNVLVDNNSNKTVKRIKLSGLFDQCFCFLPTKVLISPLILAMYNASA</sequence>
<dbReference type="SUPFAM" id="SSF81296">
    <property type="entry name" value="E set domains"/>
    <property type="match status" value="2"/>
</dbReference>
<evidence type="ECO:0000259" key="2">
    <source>
        <dbReference type="Pfam" id="PF00339"/>
    </source>
</evidence>
<organism evidence="4 5">
    <name type="scientific">Fasciola hepatica</name>
    <name type="common">Liver fluke</name>
    <dbReference type="NCBI Taxonomy" id="6192"/>
    <lineage>
        <taxon>Eukaryota</taxon>
        <taxon>Metazoa</taxon>
        <taxon>Spiralia</taxon>
        <taxon>Lophotrochozoa</taxon>
        <taxon>Platyhelminthes</taxon>
        <taxon>Trematoda</taxon>
        <taxon>Digenea</taxon>
        <taxon>Plagiorchiida</taxon>
        <taxon>Echinostomata</taxon>
        <taxon>Echinostomatoidea</taxon>
        <taxon>Fasciolidae</taxon>
        <taxon>Fasciola</taxon>
    </lineage>
</organism>
<proteinExistence type="inferred from homology"/>
<dbReference type="PRINTS" id="PR00309">
    <property type="entry name" value="ARRESTIN"/>
</dbReference>